<comment type="caution">
    <text evidence="2">The sequence shown here is derived from an EMBL/GenBank/DDBJ whole genome shotgun (WGS) entry which is preliminary data.</text>
</comment>
<evidence type="ECO:0000313" key="3">
    <source>
        <dbReference type="Proteomes" id="UP000632339"/>
    </source>
</evidence>
<dbReference type="RefSeq" id="WP_019945474.1">
    <property type="nucleotide sequence ID" value="NZ_BMLI01000004.1"/>
</dbReference>
<organism evidence="2 3">
    <name type="scientific">Dyadobacter beijingensis</name>
    <dbReference type="NCBI Taxonomy" id="365489"/>
    <lineage>
        <taxon>Bacteria</taxon>
        <taxon>Pseudomonadati</taxon>
        <taxon>Bacteroidota</taxon>
        <taxon>Cytophagia</taxon>
        <taxon>Cytophagales</taxon>
        <taxon>Spirosomataceae</taxon>
        <taxon>Dyadobacter</taxon>
    </lineage>
</organism>
<proteinExistence type="predicted"/>
<gene>
    <name evidence="2" type="ORF">GCM10010967_57680</name>
</gene>
<keyword evidence="3" id="KW-1185">Reference proteome</keyword>
<evidence type="ECO:0000259" key="1">
    <source>
        <dbReference type="Pfam" id="PF26308"/>
    </source>
</evidence>
<name>A0ABQ2IKF1_9BACT</name>
<dbReference type="InterPro" id="IPR058684">
    <property type="entry name" value="YopA_M"/>
</dbReference>
<reference evidence="3" key="1">
    <citation type="journal article" date="2019" name="Int. J. Syst. Evol. Microbiol.">
        <title>The Global Catalogue of Microorganisms (GCM) 10K type strain sequencing project: providing services to taxonomists for standard genome sequencing and annotation.</title>
        <authorList>
            <consortium name="The Broad Institute Genomics Platform"/>
            <consortium name="The Broad Institute Genome Sequencing Center for Infectious Disease"/>
            <person name="Wu L."/>
            <person name="Ma J."/>
        </authorList>
    </citation>
    <scope>NUCLEOTIDE SEQUENCE [LARGE SCALE GENOMIC DNA]</scope>
    <source>
        <strain evidence="3">CGMCC 1.6375</strain>
    </source>
</reference>
<dbReference type="Pfam" id="PF26308">
    <property type="entry name" value="YopA_M"/>
    <property type="match status" value="1"/>
</dbReference>
<accession>A0ABQ2IKF1</accession>
<dbReference type="EMBL" id="BMLI01000004">
    <property type="protein sequence ID" value="GGN13925.1"/>
    <property type="molecule type" value="Genomic_DNA"/>
</dbReference>
<sequence>MKDALLFMQNLEMKTYKAVEQSNVVRDLDEEISIGNYVLDLIHPDRAASINVKLEFRTSPINHVFLCGTVVPGKEPFSLMVLHGNKYQAFVEGVKVGNIVLRKYDEKTGAVQGVFLGETVFGDRSVYADRARFLIQNLREIGGRQMVYEDGSFNVGHYTFDDGKFEIQISRNREFNLKMQAWQDFGGAFWGYSGEVKKKGSSISFEEVNKVLKSFGSFLTMINGATISPLVVEGIARDGSQLLWRDFSAYANSNAIFSNTHGLLQSKTYLNLNTTWQNFRKLETFPKDKSFLNSALKWYIEANSSTSLEASIVISQTCLELIYNWLVVEKRQMLAGKDASNILAANKLRLLNSIIDFKIDLRMLPALADGGFQKSRDKDIFNIIVGIRNALVHGEETKRESIESLLPHALHQARELLLYMIEMALLFILGYEGRYCSRFLVPEVRAIAKYPVPWHRLYDKIMWNIETGKYDPDLAKAETDLLYGEGSHL</sequence>
<evidence type="ECO:0000313" key="2">
    <source>
        <dbReference type="EMBL" id="GGN13925.1"/>
    </source>
</evidence>
<protein>
    <recommendedName>
        <fullName evidence="1">YopA central domain-containing protein</fullName>
    </recommendedName>
</protein>
<feature type="domain" description="YopA central" evidence="1">
    <location>
        <begin position="125"/>
        <end position="253"/>
    </location>
</feature>
<dbReference type="Proteomes" id="UP000632339">
    <property type="component" value="Unassembled WGS sequence"/>
</dbReference>